<dbReference type="InterPro" id="IPR014748">
    <property type="entry name" value="Enoyl-CoA_hydra_C"/>
</dbReference>
<dbReference type="Proteomes" id="UP000019150">
    <property type="component" value="Chromosome"/>
</dbReference>
<dbReference type="AlphaFoldDB" id="W5TSP8"/>
<keyword evidence="2" id="KW-0413">Isomerase</keyword>
<dbReference type="PATRIC" id="fig|1415166.3.peg.7786"/>
<proteinExistence type="inferred from homology"/>
<dbReference type="STRING" id="1415166.NONO_c75870"/>
<dbReference type="InterPro" id="IPR051683">
    <property type="entry name" value="Enoyl-CoA_Hydratase/Isomerase"/>
</dbReference>
<dbReference type="EMBL" id="CP006850">
    <property type="protein sequence ID" value="AHH22342.1"/>
    <property type="molecule type" value="Genomic_DNA"/>
</dbReference>
<dbReference type="HOGENOM" id="CLU_009834_7_2_11"/>
<dbReference type="GO" id="GO:0016853">
    <property type="term" value="F:isomerase activity"/>
    <property type="evidence" value="ECO:0007669"/>
    <property type="project" value="UniProtKB-KW"/>
</dbReference>
<gene>
    <name evidence="2" type="ORF">NONO_c75870</name>
</gene>
<dbReference type="PANTHER" id="PTHR42964:SF1">
    <property type="entry name" value="POLYKETIDE BIOSYNTHESIS ENOYL-COA HYDRATASE PKSH-RELATED"/>
    <property type="match status" value="1"/>
</dbReference>
<accession>W5TSP8</accession>
<dbReference type="InterPro" id="IPR029045">
    <property type="entry name" value="ClpP/crotonase-like_dom_sf"/>
</dbReference>
<dbReference type="PANTHER" id="PTHR42964">
    <property type="entry name" value="ENOYL-COA HYDRATASE"/>
    <property type="match status" value="1"/>
</dbReference>
<comment type="similarity">
    <text evidence="1">Belongs to the enoyl-CoA hydratase/isomerase family.</text>
</comment>
<keyword evidence="3" id="KW-1185">Reference proteome</keyword>
<evidence type="ECO:0000313" key="2">
    <source>
        <dbReference type="EMBL" id="AHH22342.1"/>
    </source>
</evidence>
<dbReference type="Pfam" id="PF00378">
    <property type="entry name" value="ECH_1"/>
    <property type="match status" value="1"/>
</dbReference>
<dbReference type="eggNOG" id="COG1024">
    <property type="taxonomic scope" value="Bacteria"/>
</dbReference>
<evidence type="ECO:0000256" key="1">
    <source>
        <dbReference type="ARBA" id="ARBA00005254"/>
    </source>
</evidence>
<dbReference type="InterPro" id="IPR001753">
    <property type="entry name" value="Enoyl-CoA_hydra/iso"/>
</dbReference>
<dbReference type="CDD" id="cd06558">
    <property type="entry name" value="crotonase-like"/>
    <property type="match status" value="1"/>
</dbReference>
<protein>
    <submittedName>
        <fullName evidence="2">Enoyl-CoA hydratase/isomerase family protein</fullName>
    </submittedName>
</protein>
<sequence>MVAASHTLRAFVMLSSQTRPKGSSMSEYETIIFERTGAVARITLNRPKAANGIDHVLGRELAEIAALCADDPALKVVVLTGAGKFFSAGGDLKAMAAQNGTAGAYVKGLADDLHDALSSFARMDALLVVSVNGVAAGAGFSLAMAGDLVLAGESAKFTMAYTRAGLSPDGGASYYLPRLIGLRRTQELMFTNRTLSAADALDWGLLHRVVPDDELTSAVDELVAEFAAGPKQSNASVKKLLLVSPSHTLEEQTAREAAFIASCADGPDGVEGIGAFLEKRAPVFE</sequence>
<reference evidence="2 3" key="1">
    <citation type="journal article" date="2014" name="Appl. Environ. Microbiol.">
        <title>Insights into the Microbial Degradation of Rubber and Gutta-Percha by Analysis of the Complete Genome of Nocardia nova SH22a.</title>
        <authorList>
            <person name="Luo Q."/>
            <person name="Hiessl S."/>
            <person name="Poehlein A."/>
            <person name="Daniel R."/>
            <person name="Steinbuchel A."/>
        </authorList>
    </citation>
    <scope>NUCLEOTIDE SEQUENCE [LARGE SCALE GENOMIC DNA]</scope>
    <source>
        <strain evidence="2">SH22a</strain>
    </source>
</reference>
<dbReference type="Gene3D" id="1.10.12.10">
    <property type="entry name" value="Lyase 2-enoyl-coa Hydratase, Chain A, domain 2"/>
    <property type="match status" value="1"/>
</dbReference>
<dbReference type="KEGG" id="nno:NONO_c75870"/>
<dbReference type="Gene3D" id="3.90.226.10">
    <property type="entry name" value="2-enoyl-CoA Hydratase, Chain A, domain 1"/>
    <property type="match status" value="1"/>
</dbReference>
<name>W5TSP8_9NOCA</name>
<organism evidence="2 3">
    <name type="scientific">Nocardia nova SH22a</name>
    <dbReference type="NCBI Taxonomy" id="1415166"/>
    <lineage>
        <taxon>Bacteria</taxon>
        <taxon>Bacillati</taxon>
        <taxon>Actinomycetota</taxon>
        <taxon>Actinomycetes</taxon>
        <taxon>Mycobacteriales</taxon>
        <taxon>Nocardiaceae</taxon>
        <taxon>Nocardia</taxon>
    </lineage>
</organism>
<evidence type="ECO:0000313" key="3">
    <source>
        <dbReference type="Proteomes" id="UP000019150"/>
    </source>
</evidence>
<dbReference type="SUPFAM" id="SSF52096">
    <property type="entry name" value="ClpP/crotonase"/>
    <property type="match status" value="1"/>
</dbReference>